<dbReference type="EMBL" id="AP018664">
    <property type="protein sequence ID" value="BBD99288.1"/>
    <property type="molecule type" value="Genomic_DNA"/>
</dbReference>
<evidence type="ECO:0000313" key="5">
    <source>
        <dbReference type="Proteomes" id="UP000279959"/>
    </source>
</evidence>
<dbReference type="PANTHER" id="PTHR43185">
    <property type="entry name" value="FERROUS IRON TRANSPORT PROTEIN B"/>
    <property type="match status" value="1"/>
</dbReference>
<evidence type="ECO:0000256" key="2">
    <source>
        <dbReference type="SAM" id="Phobius"/>
    </source>
</evidence>
<dbReference type="InterPro" id="IPR030389">
    <property type="entry name" value="G_FEOB_dom"/>
</dbReference>
<dbReference type="Pfam" id="PF07670">
    <property type="entry name" value="Gate"/>
    <property type="match status" value="2"/>
</dbReference>
<dbReference type="InterPro" id="IPR011642">
    <property type="entry name" value="Gate_dom"/>
</dbReference>
<evidence type="ECO:0000313" key="4">
    <source>
        <dbReference type="EMBL" id="BBD99288.1"/>
    </source>
</evidence>
<organism evidence="4 5">
    <name type="scientific">Sphingobium amiense</name>
    <dbReference type="NCBI Taxonomy" id="135719"/>
    <lineage>
        <taxon>Bacteria</taxon>
        <taxon>Pseudomonadati</taxon>
        <taxon>Pseudomonadota</taxon>
        <taxon>Alphaproteobacteria</taxon>
        <taxon>Sphingomonadales</taxon>
        <taxon>Sphingomonadaceae</taxon>
        <taxon>Sphingobium</taxon>
    </lineage>
</organism>
<dbReference type="GO" id="GO:0015093">
    <property type="term" value="F:ferrous iron transmembrane transporter activity"/>
    <property type="evidence" value="ECO:0007669"/>
    <property type="project" value="InterPro"/>
</dbReference>
<feature type="transmembrane region" description="Helical" evidence="2">
    <location>
        <begin position="277"/>
        <end position="301"/>
    </location>
</feature>
<keyword evidence="5" id="KW-1185">Reference proteome</keyword>
<feature type="transmembrane region" description="Helical" evidence="2">
    <location>
        <begin position="355"/>
        <end position="383"/>
    </location>
</feature>
<dbReference type="InterPro" id="IPR006073">
    <property type="entry name" value="GTP-bd"/>
</dbReference>
<dbReference type="GO" id="GO:0005525">
    <property type="term" value="F:GTP binding"/>
    <property type="evidence" value="ECO:0007669"/>
    <property type="project" value="InterPro"/>
</dbReference>
<protein>
    <recommendedName>
        <fullName evidence="1">Ferrous iron transport protein B</fullName>
    </recommendedName>
</protein>
<dbReference type="KEGG" id="sami:SAMIE_1027890"/>
<feature type="transmembrane region" description="Helical" evidence="2">
    <location>
        <begin position="592"/>
        <end position="613"/>
    </location>
</feature>
<gene>
    <name evidence="4" type="ORF">SAMIE_1027890</name>
</gene>
<keyword evidence="2" id="KW-1133">Transmembrane helix</keyword>
<accession>A0A494W814</accession>
<dbReference type="Pfam" id="PF07664">
    <property type="entry name" value="FeoB_C"/>
    <property type="match status" value="1"/>
</dbReference>
<dbReference type="InterPro" id="IPR050860">
    <property type="entry name" value="FeoB_GTPase"/>
</dbReference>
<dbReference type="PROSITE" id="PS51711">
    <property type="entry name" value="G_FEOB"/>
    <property type="match status" value="1"/>
</dbReference>
<sequence length="618" mass="65928">MNATPLVALVGNPNAGKSALFNALTGARQKLGNYPGVTVERKAGRLALADGRPVELVDLPGTYSLSPGSPDEQVTRDVVLGRQAGEKRPDALVIVVDASNLDNHLRFALELIALGLPTVVALNMVDLATRDGLELDAAILSRELGVPVVSTVAVRKRGLDHLREELGAALAGAQSAAPAQPARDFDATRSEARRIARATVVRETPSRRLTAAVDRVALHPVAGLVLLLGLLFIMFQAVYAWSEAPIAMIEGLADSAAAATRDALPDGILRSFLVDGVINGVGSVVAFLPQILILFFFILMLEATGYMVRAAFLMDSLMAKVGLSGRAFIPLLSSFACAVPGIMATRTIADPRDRLTTILIAPLMTCSARLPVYALIIGAFIPARDIGYGIGLQGFVLFCLYLAGIVGAMLVALVLRLTVTKGASGGFLMEMPKYQWPRPQDIVLGLWQRAVIFLKRAGTIIFASTMILWLLLSFPRVPDGDATSQVDHSIAGRIANGLQVVLAPVGFNRDISLALIPAMAAREVSVSALATVYSIDAGDDEAAMTQSLGDRLKRQWPFPTALAFLAWFIFAPQCISTIAVTRRETNGWKWPLFMVGYLFALAYVAAGVTYWTATAAGL</sequence>
<reference evidence="4 5" key="1">
    <citation type="submission" date="2018-05" db="EMBL/GenBank/DDBJ databases">
        <title>Complete Genome Sequence of the Nonylphenol-Degrading Bacterium Sphingobium amiense DSM 16289T.</title>
        <authorList>
            <person name="Ootsuka M."/>
            <person name="Nishizawa T."/>
            <person name="Ohta H."/>
        </authorList>
    </citation>
    <scope>NUCLEOTIDE SEQUENCE [LARGE SCALE GENOMIC DNA]</scope>
    <source>
        <strain evidence="4 5">DSM 16289</strain>
    </source>
</reference>
<feature type="transmembrane region" description="Helical" evidence="2">
    <location>
        <begin position="561"/>
        <end position="580"/>
    </location>
</feature>
<dbReference type="AlphaFoldDB" id="A0A494W814"/>
<dbReference type="CDD" id="cd01879">
    <property type="entry name" value="FeoB"/>
    <property type="match status" value="1"/>
</dbReference>
<evidence type="ECO:0000259" key="3">
    <source>
        <dbReference type="PROSITE" id="PS51711"/>
    </source>
</evidence>
<dbReference type="Pfam" id="PF02421">
    <property type="entry name" value="FeoB_N"/>
    <property type="match status" value="1"/>
</dbReference>
<dbReference type="GO" id="GO:0005886">
    <property type="term" value="C:plasma membrane"/>
    <property type="evidence" value="ECO:0007669"/>
    <property type="project" value="TreeGrafter"/>
</dbReference>
<keyword evidence="2" id="KW-0812">Transmembrane</keyword>
<evidence type="ECO:0000256" key="1">
    <source>
        <dbReference type="ARBA" id="ARBA00031200"/>
    </source>
</evidence>
<feature type="domain" description="FeoB-type G" evidence="3">
    <location>
        <begin position="4"/>
        <end position="172"/>
    </location>
</feature>
<feature type="transmembrane region" description="Helical" evidence="2">
    <location>
        <begin position="453"/>
        <end position="472"/>
    </location>
</feature>
<feature type="transmembrane region" description="Helical" evidence="2">
    <location>
        <begin position="395"/>
        <end position="419"/>
    </location>
</feature>
<dbReference type="RefSeq" id="WP_066699894.1">
    <property type="nucleotide sequence ID" value="NZ_AP018664.1"/>
</dbReference>
<dbReference type="InterPro" id="IPR027417">
    <property type="entry name" value="P-loop_NTPase"/>
</dbReference>
<proteinExistence type="predicted"/>
<dbReference type="Proteomes" id="UP000279959">
    <property type="component" value="Chromosome"/>
</dbReference>
<dbReference type="InterPro" id="IPR011640">
    <property type="entry name" value="Fe2_transport_prot_B_C"/>
</dbReference>
<dbReference type="PRINTS" id="PR00326">
    <property type="entry name" value="GTP1OBG"/>
</dbReference>
<dbReference type="Gene3D" id="3.40.50.300">
    <property type="entry name" value="P-loop containing nucleotide triphosphate hydrolases"/>
    <property type="match status" value="1"/>
</dbReference>
<dbReference type="PANTHER" id="PTHR43185:SF1">
    <property type="entry name" value="FE(2+) TRANSPORTER FEOB"/>
    <property type="match status" value="1"/>
</dbReference>
<keyword evidence="2" id="KW-0472">Membrane</keyword>
<feature type="transmembrane region" description="Helical" evidence="2">
    <location>
        <begin position="217"/>
        <end position="241"/>
    </location>
</feature>
<dbReference type="SUPFAM" id="SSF52540">
    <property type="entry name" value="P-loop containing nucleoside triphosphate hydrolases"/>
    <property type="match status" value="1"/>
</dbReference>
<name>A0A494W814_9SPHN</name>